<dbReference type="Proteomes" id="UP001150942">
    <property type="component" value="Unassembled WGS sequence"/>
</dbReference>
<comment type="caution">
    <text evidence="1">The sequence shown here is derived from an EMBL/GenBank/DDBJ whole genome shotgun (WGS) entry which is preliminary data.</text>
</comment>
<evidence type="ECO:0000313" key="2">
    <source>
        <dbReference type="Proteomes" id="UP001150942"/>
    </source>
</evidence>
<dbReference type="EMBL" id="JAPQKQ010000005">
    <property type="protein sequence ID" value="KAJ5196554.1"/>
    <property type="molecule type" value="Genomic_DNA"/>
</dbReference>
<protein>
    <submittedName>
        <fullName evidence="1">Uncharacterized protein</fullName>
    </submittedName>
</protein>
<sequence>MFPTVEGYPTSITPICKSHMQFYSTTPVLATTPSQPERTSDSQSFFASLPLSRARNHLWRKAQKRATIKY</sequence>
<reference evidence="1" key="2">
    <citation type="journal article" date="2023" name="IMA Fungus">
        <title>Comparative genomic study of the Penicillium genus elucidates a diverse pangenome and 15 lateral gene transfer events.</title>
        <authorList>
            <person name="Petersen C."/>
            <person name="Sorensen T."/>
            <person name="Nielsen M.R."/>
            <person name="Sondergaard T.E."/>
            <person name="Sorensen J.L."/>
            <person name="Fitzpatrick D.A."/>
            <person name="Frisvad J.C."/>
            <person name="Nielsen K.L."/>
        </authorList>
    </citation>
    <scope>NUCLEOTIDE SEQUENCE</scope>
    <source>
        <strain evidence="1">IBT 20477</strain>
    </source>
</reference>
<reference evidence="1" key="1">
    <citation type="submission" date="2022-11" db="EMBL/GenBank/DDBJ databases">
        <authorList>
            <person name="Petersen C."/>
        </authorList>
    </citation>
    <scope>NUCLEOTIDE SEQUENCE</scope>
    <source>
        <strain evidence="1">IBT 20477</strain>
    </source>
</reference>
<organism evidence="1 2">
    <name type="scientific">Penicillium cf. viridicatum</name>
    <dbReference type="NCBI Taxonomy" id="2972119"/>
    <lineage>
        <taxon>Eukaryota</taxon>
        <taxon>Fungi</taxon>
        <taxon>Dikarya</taxon>
        <taxon>Ascomycota</taxon>
        <taxon>Pezizomycotina</taxon>
        <taxon>Eurotiomycetes</taxon>
        <taxon>Eurotiomycetidae</taxon>
        <taxon>Eurotiales</taxon>
        <taxon>Aspergillaceae</taxon>
        <taxon>Penicillium</taxon>
    </lineage>
</organism>
<proteinExistence type="predicted"/>
<gene>
    <name evidence="1" type="ORF">N7449_007033</name>
</gene>
<accession>A0A9W9MCA2</accession>
<dbReference type="AlphaFoldDB" id="A0A9W9MCA2"/>
<keyword evidence="2" id="KW-1185">Reference proteome</keyword>
<evidence type="ECO:0000313" key="1">
    <source>
        <dbReference type="EMBL" id="KAJ5196554.1"/>
    </source>
</evidence>
<name>A0A9W9MCA2_9EURO</name>